<dbReference type="Proteomes" id="UP001309448">
    <property type="component" value="Unassembled WGS sequence"/>
</dbReference>
<organism evidence="2 3">
    <name type="scientific">Bacillus paramycoides</name>
    <dbReference type="NCBI Taxonomy" id="2026194"/>
    <lineage>
        <taxon>Bacteria</taxon>
        <taxon>Bacillati</taxon>
        <taxon>Bacillota</taxon>
        <taxon>Bacilli</taxon>
        <taxon>Bacillales</taxon>
        <taxon>Bacillaceae</taxon>
        <taxon>Bacillus</taxon>
        <taxon>Bacillus cereus group</taxon>
    </lineage>
</organism>
<protein>
    <submittedName>
        <fullName evidence="2">HNH/ENDO VII family nuclease</fullName>
    </submittedName>
</protein>
<accession>A0ABU6MZ31</accession>
<evidence type="ECO:0000313" key="3">
    <source>
        <dbReference type="Proteomes" id="UP001309448"/>
    </source>
</evidence>
<reference evidence="2 3" key="1">
    <citation type="submission" date="2023-03" db="EMBL/GenBank/DDBJ databases">
        <title>Bacillus Genome Sequencing.</title>
        <authorList>
            <person name="Dunlap C."/>
        </authorList>
    </citation>
    <scope>NUCLEOTIDE SEQUENCE [LARGE SCALE GENOMIC DNA]</scope>
    <source>
        <strain evidence="2 3">B-615</strain>
    </source>
</reference>
<dbReference type="InterPro" id="IPR026834">
    <property type="entry name" value="LHH"/>
</dbReference>
<evidence type="ECO:0000259" key="1">
    <source>
        <dbReference type="Pfam" id="PF14411"/>
    </source>
</evidence>
<evidence type="ECO:0000313" key="2">
    <source>
        <dbReference type="EMBL" id="MED1568122.1"/>
    </source>
</evidence>
<dbReference type="Pfam" id="PF14411">
    <property type="entry name" value="LHH"/>
    <property type="match status" value="1"/>
</dbReference>
<name>A0ABU6MZ31_9BACI</name>
<dbReference type="EMBL" id="JARMDB010000013">
    <property type="protein sequence ID" value="MED1568122.1"/>
    <property type="molecule type" value="Genomic_DNA"/>
</dbReference>
<dbReference type="RefSeq" id="WP_082147838.1">
    <property type="nucleotide sequence ID" value="NZ_JARMDB010000013.1"/>
</dbReference>
<keyword evidence="3" id="KW-1185">Reference proteome</keyword>
<gene>
    <name evidence="2" type="ORF">P4U88_19790</name>
</gene>
<feature type="domain" description="LHH" evidence="1">
    <location>
        <begin position="1"/>
        <end position="50"/>
    </location>
</feature>
<comment type="caution">
    <text evidence="2">The sequence shown here is derived from an EMBL/GenBank/DDBJ whole genome shotgun (WGS) entry which is preliminary data.</text>
</comment>
<proteinExistence type="predicted"/>
<sequence length="55" mass="6811">MVELPASKHREYSKQLHGTIDDGESFRNDEILKAQYERFRDYYWKQRAQDYQKIQ</sequence>